<dbReference type="AlphaFoldDB" id="A0A0A5G048"/>
<protein>
    <submittedName>
        <fullName evidence="6">Methyl-accepting chemotaxis protein</fullName>
    </submittedName>
</protein>
<comment type="caution">
    <text evidence="6">The sequence shown here is derived from an EMBL/GenBank/DDBJ whole genome shotgun (WGS) entry which is preliminary data.</text>
</comment>
<proteinExistence type="predicted"/>
<dbReference type="EMBL" id="AVPF01000056">
    <property type="protein sequence ID" value="KGX84440.1"/>
    <property type="molecule type" value="Genomic_DNA"/>
</dbReference>
<feature type="region of interest" description="Disordered" evidence="3">
    <location>
        <begin position="370"/>
        <end position="396"/>
    </location>
</feature>
<keyword evidence="4" id="KW-0472">Membrane</keyword>
<dbReference type="GO" id="GO:0007165">
    <property type="term" value="P:signal transduction"/>
    <property type="evidence" value="ECO:0007669"/>
    <property type="project" value="UniProtKB-KW"/>
</dbReference>
<name>A0A0A5G048_9BACI</name>
<evidence type="ECO:0000256" key="2">
    <source>
        <dbReference type="PROSITE-ProRule" id="PRU00284"/>
    </source>
</evidence>
<dbReference type="eggNOG" id="COG0840">
    <property type="taxonomic scope" value="Bacteria"/>
</dbReference>
<organism evidence="6 7">
    <name type="scientific">Pontibacillus marinus BH030004 = DSM 16465</name>
    <dbReference type="NCBI Taxonomy" id="1385511"/>
    <lineage>
        <taxon>Bacteria</taxon>
        <taxon>Bacillati</taxon>
        <taxon>Bacillota</taxon>
        <taxon>Bacilli</taxon>
        <taxon>Bacillales</taxon>
        <taxon>Bacillaceae</taxon>
        <taxon>Pontibacillus</taxon>
    </lineage>
</organism>
<dbReference type="PROSITE" id="PS50111">
    <property type="entry name" value="CHEMOTAXIS_TRANSDUC_2"/>
    <property type="match status" value="1"/>
</dbReference>
<dbReference type="InterPro" id="IPR004089">
    <property type="entry name" value="MCPsignal_dom"/>
</dbReference>
<evidence type="ECO:0000313" key="7">
    <source>
        <dbReference type="Proteomes" id="UP000030403"/>
    </source>
</evidence>
<keyword evidence="7" id="KW-1185">Reference proteome</keyword>
<keyword evidence="1 2" id="KW-0807">Transducer</keyword>
<dbReference type="CDD" id="cd11386">
    <property type="entry name" value="MCP_signal"/>
    <property type="match status" value="1"/>
</dbReference>
<evidence type="ECO:0000256" key="3">
    <source>
        <dbReference type="SAM" id="MobiDB-lite"/>
    </source>
</evidence>
<sequence length="396" mass="43567">MNMTNYIEMVLIIILAITTIFFAYKYFTGNRSPKNDQQILEGMKELTKGNFDVKVAGEGQKYQVYNQLVDFLNHEVKKEEDLQKSVEEKGVSLVERGEDASEKADIVRAAMDEVGRGLNKQLKATEESSAALDEMNSAISELSGRSADISEQSNNTLELTKQGNEQIQTSIDKMENLNQTVTTTYDAVKNLGEKSQEIGTIAKVITDISEQINLLALNAAIEAARAGEHGKGFAVVADEVRKLAEQAKDSSDQVTNIIGGTQQETDKAVQSMEQGIVESQDTNNAMEEVGKLFQDILTSTQNIADNNGDTSAATEEMSASIQQIVSSVEQVTFISRESVEMFDELTEINDDQIATMEKLVEEAKALNDLKKNKTSNNQDAQKQLIGQKDVNKDIAV</sequence>
<dbReference type="STRING" id="1385511.GCA_000425225_01465"/>
<dbReference type="GO" id="GO:0016020">
    <property type="term" value="C:membrane"/>
    <property type="evidence" value="ECO:0007669"/>
    <property type="project" value="InterPro"/>
</dbReference>
<feature type="transmembrane region" description="Helical" evidence="4">
    <location>
        <begin position="6"/>
        <end position="27"/>
    </location>
</feature>
<evidence type="ECO:0000256" key="1">
    <source>
        <dbReference type="ARBA" id="ARBA00023224"/>
    </source>
</evidence>
<evidence type="ECO:0000259" key="5">
    <source>
        <dbReference type="PROSITE" id="PS50111"/>
    </source>
</evidence>
<dbReference type="Gene3D" id="1.10.287.950">
    <property type="entry name" value="Methyl-accepting chemotaxis protein"/>
    <property type="match status" value="1"/>
</dbReference>
<dbReference type="SMART" id="SM00283">
    <property type="entry name" value="MA"/>
    <property type="match status" value="1"/>
</dbReference>
<dbReference type="Pfam" id="PF00015">
    <property type="entry name" value="MCPsignal"/>
    <property type="match status" value="1"/>
</dbReference>
<accession>A0A0A5G048</accession>
<gene>
    <name evidence="6" type="ORF">N783_17470</name>
</gene>
<dbReference type="PANTHER" id="PTHR32089">
    <property type="entry name" value="METHYL-ACCEPTING CHEMOTAXIS PROTEIN MCPB"/>
    <property type="match status" value="1"/>
</dbReference>
<dbReference type="PANTHER" id="PTHR32089:SF112">
    <property type="entry name" value="LYSOZYME-LIKE PROTEIN-RELATED"/>
    <property type="match status" value="1"/>
</dbReference>
<dbReference type="SUPFAM" id="SSF58104">
    <property type="entry name" value="Methyl-accepting chemotaxis protein (MCP) signaling domain"/>
    <property type="match status" value="1"/>
</dbReference>
<reference evidence="6 7" key="1">
    <citation type="submission" date="2013-08" db="EMBL/GenBank/DDBJ databases">
        <authorList>
            <person name="Huang J."/>
            <person name="Wang G."/>
        </authorList>
    </citation>
    <scope>NUCLEOTIDE SEQUENCE [LARGE SCALE GENOMIC DNA]</scope>
    <source>
        <strain evidence="6 7">BH030004</strain>
    </source>
</reference>
<evidence type="ECO:0000256" key="4">
    <source>
        <dbReference type="SAM" id="Phobius"/>
    </source>
</evidence>
<evidence type="ECO:0000313" key="6">
    <source>
        <dbReference type="EMBL" id="KGX84440.1"/>
    </source>
</evidence>
<dbReference type="Proteomes" id="UP000030403">
    <property type="component" value="Unassembled WGS sequence"/>
</dbReference>
<feature type="domain" description="Methyl-accepting transducer" evidence="5">
    <location>
        <begin position="96"/>
        <end position="332"/>
    </location>
</feature>
<keyword evidence="4" id="KW-1133">Transmembrane helix</keyword>
<keyword evidence="4" id="KW-0812">Transmembrane</keyword>